<dbReference type="InterPro" id="IPR001173">
    <property type="entry name" value="Glyco_trans_2-like"/>
</dbReference>
<dbReference type="EC" id="2.4.1.212" evidence="3"/>
<dbReference type="CDD" id="cd00761">
    <property type="entry name" value="Glyco_tranf_GTA_type"/>
    <property type="match status" value="1"/>
</dbReference>
<dbReference type="EMBL" id="UFUZ01000001">
    <property type="protein sequence ID" value="SUX27376.1"/>
    <property type="molecule type" value="Genomic_DNA"/>
</dbReference>
<keyword evidence="3" id="KW-0808">Transferase</keyword>
<accession>A0A381EK32</accession>
<proteinExistence type="predicted"/>
<name>A0A381EK32_CAMUP</name>
<dbReference type="PANTHER" id="PTHR22916:SF3">
    <property type="entry name" value="UDP-GLCNAC:BETAGAL BETA-1,3-N-ACETYLGLUCOSAMINYLTRANSFERASE-LIKE PROTEIN 1"/>
    <property type="match status" value="1"/>
</dbReference>
<keyword evidence="1" id="KW-0472">Membrane</keyword>
<dbReference type="Proteomes" id="UP000254161">
    <property type="component" value="Unassembled WGS sequence"/>
</dbReference>
<dbReference type="RefSeq" id="WP_115630868.1">
    <property type="nucleotide sequence ID" value="NZ_UFUZ01000001.1"/>
</dbReference>
<dbReference type="InterPro" id="IPR029044">
    <property type="entry name" value="Nucleotide-diphossugar_trans"/>
</dbReference>
<dbReference type="Pfam" id="PF00535">
    <property type="entry name" value="Glycos_transf_2"/>
    <property type="match status" value="2"/>
</dbReference>
<dbReference type="GO" id="GO:0050501">
    <property type="term" value="F:hyaluronan synthase activity"/>
    <property type="evidence" value="ECO:0007669"/>
    <property type="project" value="UniProtKB-EC"/>
</dbReference>
<feature type="domain" description="Glycosyltransferase 2-like" evidence="2">
    <location>
        <begin position="127"/>
        <end position="197"/>
    </location>
</feature>
<evidence type="ECO:0000256" key="1">
    <source>
        <dbReference type="SAM" id="Phobius"/>
    </source>
</evidence>
<dbReference type="PANTHER" id="PTHR22916">
    <property type="entry name" value="GLYCOSYLTRANSFERASE"/>
    <property type="match status" value="1"/>
</dbReference>
<reference evidence="3 4" key="1">
    <citation type="submission" date="2018-06" db="EMBL/GenBank/DDBJ databases">
        <authorList>
            <consortium name="Pathogen Informatics"/>
            <person name="Doyle S."/>
        </authorList>
    </citation>
    <scope>NUCLEOTIDE SEQUENCE [LARGE SCALE GENOMIC DNA]</scope>
    <source>
        <strain evidence="3 4">NCTC12264</strain>
    </source>
</reference>
<evidence type="ECO:0000313" key="3">
    <source>
        <dbReference type="EMBL" id="SUX27376.1"/>
    </source>
</evidence>
<keyword evidence="3" id="KW-0328">Glycosyltransferase</keyword>
<evidence type="ECO:0000259" key="2">
    <source>
        <dbReference type="Pfam" id="PF00535"/>
    </source>
</evidence>
<evidence type="ECO:0000313" key="4">
    <source>
        <dbReference type="Proteomes" id="UP000254161"/>
    </source>
</evidence>
<keyword evidence="1" id="KW-0812">Transmembrane</keyword>
<organism evidence="3 4">
    <name type="scientific">Campylobacter upsaliensis</name>
    <dbReference type="NCBI Taxonomy" id="28080"/>
    <lineage>
        <taxon>Bacteria</taxon>
        <taxon>Pseudomonadati</taxon>
        <taxon>Campylobacterota</taxon>
        <taxon>Epsilonproteobacteria</taxon>
        <taxon>Campylobacterales</taxon>
        <taxon>Campylobacteraceae</taxon>
        <taxon>Campylobacter</taxon>
    </lineage>
</organism>
<feature type="domain" description="Glycosyltransferase 2-like" evidence="2">
    <location>
        <begin position="8"/>
        <end position="86"/>
    </location>
</feature>
<gene>
    <name evidence="3" type="primary">hyaD_1</name>
    <name evidence="3" type="ORF">NCTC12264_01620</name>
</gene>
<dbReference type="AlphaFoldDB" id="A0A381EK32"/>
<dbReference type="SUPFAM" id="SSF53448">
    <property type="entry name" value="Nucleotide-diphospho-sugar transferases"/>
    <property type="match status" value="1"/>
</dbReference>
<sequence>MINKKVGIVIPVYNVELYLKECLESVINQTYKNFTALLINDGSSDNSLEIAKEYARKDERFIIISKENDGSSSARNVGIEFFEGKYHFKESESEEDLFKFCLNDELNPYKIHFLYQNKNKLNEEKIDYLIFLDSDDFWKLDCLEQCVKRMEGVDVLWFGVKPFYDGIKEGDWKSNLEWFDYDRELIISKRDWLRRIFEKKQHFFYFCWSGMINFHFLQKTKIKFINEAILYEDDYFGILLFLMADLIYIYPQKPYIYRLRAGSAMNYTNENKKVAQYFRKQTEVFELEEDKRAYHVASSYARSTLGLETFLQECDDEEANFIISHYLMPTYASSSFRILSFEKDPLEIMERCVRLKKYMKDLSYFNFSLKEETIYDVGREALKDLKKFPNILKLPFKICKMMKRYGVKQNIFKKNCERFDLWELYYNVKNDHINKMHLSYKFGVLFFKAYKYRYFGSFLFIPFALPFVIYSWSVARKNSRGGGGGAIC</sequence>
<keyword evidence="1" id="KW-1133">Transmembrane helix</keyword>
<dbReference type="Gene3D" id="3.90.550.10">
    <property type="entry name" value="Spore Coat Polysaccharide Biosynthesis Protein SpsA, Chain A"/>
    <property type="match status" value="1"/>
</dbReference>
<feature type="transmembrane region" description="Helical" evidence="1">
    <location>
        <begin position="454"/>
        <end position="472"/>
    </location>
</feature>
<protein>
    <submittedName>
        <fullName evidence="3">Galactosyltransferase</fullName>
        <ecNumber evidence="3">2.4.1.212</ecNumber>
    </submittedName>
</protein>